<dbReference type="EMBL" id="JBDJPC010000008">
    <property type="protein sequence ID" value="KAL1493005.1"/>
    <property type="molecule type" value="Genomic_DNA"/>
</dbReference>
<dbReference type="PANTHER" id="PTHR13318">
    <property type="entry name" value="PARTNER OF PAIRED, ISOFORM B-RELATED"/>
    <property type="match status" value="1"/>
</dbReference>
<evidence type="ECO:0000313" key="2">
    <source>
        <dbReference type="EMBL" id="KAL1493005.1"/>
    </source>
</evidence>
<accession>A0ABD1EEE2</accession>
<dbReference type="Proteomes" id="UP001566132">
    <property type="component" value="Unassembled WGS sequence"/>
</dbReference>
<keyword evidence="3" id="KW-1185">Reference proteome</keyword>
<dbReference type="Pfam" id="PF12937">
    <property type="entry name" value="F-box-like"/>
    <property type="match status" value="1"/>
</dbReference>
<proteinExistence type="predicted"/>
<dbReference type="InterPro" id="IPR055411">
    <property type="entry name" value="LRR_FXL15/At3g58940/PEG3-like"/>
</dbReference>
<name>A0ABD1EEE2_HYPHA</name>
<feature type="domain" description="F-box" evidence="1">
    <location>
        <begin position="58"/>
        <end position="104"/>
    </location>
</feature>
<gene>
    <name evidence="2" type="ORF">ABEB36_011151</name>
</gene>
<dbReference type="Gene3D" id="1.20.1280.50">
    <property type="match status" value="1"/>
</dbReference>
<dbReference type="SUPFAM" id="SSF81383">
    <property type="entry name" value="F-box domain"/>
    <property type="match status" value="1"/>
</dbReference>
<dbReference type="SUPFAM" id="SSF52047">
    <property type="entry name" value="RNI-like"/>
    <property type="match status" value="1"/>
</dbReference>
<dbReference type="Pfam" id="PF24758">
    <property type="entry name" value="LRR_At5g56370"/>
    <property type="match status" value="1"/>
</dbReference>
<dbReference type="InterPro" id="IPR001810">
    <property type="entry name" value="F-box_dom"/>
</dbReference>
<comment type="caution">
    <text evidence="2">The sequence shown here is derived from an EMBL/GenBank/DDBJ whole genome shotgun (WGS) entry which is preliminary data.</text>
</comment>
<protein>
    <recommendedName>
        <fullName evidence="1">F-box domain-containing protein</fullName>
    </recommendedName>
</protein>
<evidence type="ECO:0000313" key="3">
    <source>
        <dbReference type="Proteomes" id="UP001566132"/>
    </source>
</evidence>
<sequence>MTYTPAVGTILSPPLIEGTTTRFHLFCPLNNTVLYNRRQELTHNVIPLRETEVKLNGQNFTEILPPEVLYNIFDSLDLRSLSRCAQVNERWNLIANNLHFYRDIDLKMYWDKINTNTLEKLRKKLQKVRKLDMTWCNEYQLGSAEFAPHEFIDSIERILEEAKETLTHLCLNHASWISKTILHRIFDCSNLEELRLRNIHFRDFNYWSMSSNTVMKLKTLDVSMSGIEKKHLTDILKNSPNLENLIMDDCRRLKNPEPIITTVTNYNKKLKTWSSSSTFSGQDSSQIYGEFGKLIYLEYLDLSLCEPEPYRTNCLENIAMNCKKLKRLELAFWKQLTDQQLLPIITRCKELSHLNLTKTTKISPMALSIACNNLPNLRHLCIYSSIEISKEMIEDLTQKYPKVKMYNLK</sequence>
<dbReference type="InterPro" id="IPR032675">
    <property type="entry name" value="LRR_dom_sf"/>
</dbReference>
<reference evidence="2 3" key="1">
    <citation type="submission" date="2024-05" db="EMBL/GenBank/DDBJ databases">
        <title>Genetic variation in Jamaican populations of the coffee berry borer (Hypothenemus hampei).</title>
        <authorList>
            <person name="Errbii M."/>
            <person name="Myrie A."/>
        </authorList>
    </citation>
    <scope>NUCLEOTIDE SEQUENCE [LARGE SCALE GENOMIC DNA]</scope>
    <source>
        <strain evidence="2">JA-Hopewell-2020-01-JO</strain>
        <tissue evidence="2">Whole body</tissue>
    </source>
</reference>
<dbReference type="InterPro" id="IPR036047">
    <property type="entry name" value="F-box-like_dom_sf"/>
</dbReference>
<dbReference type="SMART" id="SM00256">
    <property type="entry name" value="FBOX"/>
    <property type="match status" value="1"/>
</dbReference>
<organism evidence="2 3">
    <name type="scientific">Hypothenemus hampei</name>
    <name type="common">Coffee berry borer</name>
    <dbReference type="NCBI Taxonomy" id="57062"/>
    <lineage>
        <taxon>Eukaryota</taxon>
        <taxon>Metazoa</taxon>
        <taxon>Ecdysozoa</taxon>
        <taxon>Arthropoda</taxon>
        <taxon>Hexapoda</taxon>
        <taxon>Insecta</taxon>
        <taxon>Pterygota</taxon>
        <taxon>Neoptera</taxon>
        <taxon>Endopterygota</taxon>
        <taxon>Coleoptera</taxon>
        <taxon>Polyphaga</taxon>
        <taxon>Cucujiformia</taxon>
        <taxon>Curculionidae</taxon>
        <taxon>Scolytinae</taxon>
        <taxon>Hypothenemus</taxon>
    </lineage>
</organism>
<dbReference type="AlphaFoldDB" id="A0ABD1EEE2"/>
<dbReference type="PANTHER" id="PTHR13318:SF95">
    <property type="entry name" value="F-BOX PROTEIN YLR352W"/>
    <property type="match status" value="1"/>
</dbReference>
<evidence type="ECO:0000259" key="1">
    <source>
        <dbReference type="PROSITE" id="PS50181"/>
    </source>
</evidence>
<dbReference type="Gene3D" id="3.80.10.10">
    <property type="entry name" value="Ribonuclease Inhibitor"/>
    <property type="match status" value="2"/>
</dbReference>
<dbReference type="PROSITE" id="PS50181">
    <property type="entry name" value="FBOX"/>
    <property type="match status" value="1"/>
</dbReference>